<keyword evidence="2" id="KW-0238">DNA-binding</keyword>
<dbReference type="PROSITE" id="PS50956">
    <property type="entry name" value="HTH_ASNC_2"/>
    <property type="match status" value="1"/>
</dbReference>
<protein>
    <submittedName>
        <fullName evidence="5">Lrp/AsnC family transcriptional regulator</fullName>
    </submittedName>
</protein>
<dbReference type="GO" id="GO:0043565">
    <property type="term" value="F:sequence-specific DNA binding"/>
    <property type="evidence" value="ECO:0007669"/>
    <property type="project" value="InterPro"/>
</dbReference>
<dbReference type="Pfam" id="PF01037">
    <property type="entry name" value="AsnC_trans_reg"/>
    <property type="match status" value="1"/>
</dbReference>
<dbReference type="Proteomes" id="UP000324738">
    <property type="component" value="Unassembled WGS sequence"/>
</dbReference>
<feature type="domain" description="HTH asnC-type" evidence="4">
    <location>
        <begin position="5"/>
        <end position="66"/>
    </location>
</feature>
<comment type="caution">
    <text evidence="5">The sequence shown here is derived from an EMBL/GenBank/DDBJ whole genome shotgun (WGS) entry which is preliminary data.</text>
</comment>
<keyword evidence="3" id="KW-0804">Transcription</keyword>
<dbReference type="InterPro" id="IPR000485">
    <property type="entry name" value="AsnC-type_HTH_dom"/>
</dbReference>
<dbReference type="InterPro" id="IPR036388">
    <property type="entry name" value="WH-like_DNA-bd_sf"/>
</dbReference>
<keyword evidence="1" id="KW-0805">Transcription regulation</keyword>
<dbReference type="GO" id="GO:0005829">
    <property type="term" value="C:cytosol"/>
    <property type="evidence" value="ECO:0007669"/>
    <property type="project" value="TreeGrafter"/>
</dbReference>
<organism evidence="5 6">
    <name type="scientific">Aureimonas fodinaquatilis</name>
    <dbReference type="NCBI Taxonomy" id="2565783"/>
    <lineage>
        <taxon>Bacteria</taxon>
        <taxon>Pseudomonadati</taxon>
        <taxon>Pseudomonadota</taxon>
        <taxon>Alphaproteobacteria</taxon>
        <taxon>Hyphomicrobiales</taxon>
        <taxon>Aurantimonadaceae</taxon>
        <taxon>Aureimonas</taxon>
    </lineage>
</organism>
<dbReference type="GO" id="GO:0043200">
    <property type="term" value="P:response to amino acid"/>
    <property type="evidence" value="ECO:0007669"/>
    <property type="project" value="TreeGrafter"/>
</dbReference>
<evidence type="ECO:0000256" key="1">
    <source>
        <dbReference type="ARBA" id="ARBA00023015"/>
    </source>
</evidence>
<sequence>MREKINEKDRQLISLLKQNSRRPVSEIAAILGVSRQTVQKRIDRLVDSGTIQSFTIEVSDPEEAASSVGAKVMFTLSLRQSTCANVYASIRAWDELLRCWSISGERDMILIVDSVGVEDAERVRAKLARHPDVVSVQTSHILKTWK</sequence>
<name>A0A5B0E0G2_9HYPH</name>
<dbReference type="SMART" id="SM00344">
    <property type="entry name" value="HTH_ASNC"/>
    <property type="match status" value="1"/>
</dbReference>
<dbReference type="PROSITE" id="PS00519">
    <property type="entry name" value="HTH_ASNC_1"/>
    <property type="match status" value="1"/>
</dbReference>
<dbReference type="PANTHER" id="PTHR30154:SF34">
    <property type="entry name" value="TRANSCRIPTIONAL REGULATOR AZLB"/>
    <property type="match status" value="1"/>
</dbReference>
<dbReference type="Gene3D" id="3.30.70.920">
    <property type="match status" value="1"/>
</dbReference>
<reference evidence="5 6" key="1">
    <citation type="submission" date="2019-08" db="EMBL/GenBank/DDBJ databases">
        <title>Aureimonas fodiniaquatilis sp. nov., isolated from a coal mine wastewater.</title>
        <authorList>
            <person name="Kim W."/>
        </authorList>
    </citation>
    <scope>NUCLEOTIDE SEQUENCE [LARGE SCALE GENOMIC DNA]</scope>
    <source>
        <strain evidence="5 6">CAU 1482</strain>
    </source>
</reference>
<evidence type="ECO:0000256" key="3">
    <source>
        <dbReference type="ARBA" id="ARBA00023163"/>
    </source>
</evidence>
<dbReference type="AlphaFoldDB" id="A0A5B0E0G2"/>
<dbReference type="InterPro" id="IPR019887">
    <property type="entry name" value="Tscrpt_reg_AsnC/Lrp_C"/>
</dbReference>
<dbReference type="RefSeq" id="WP_149297531.1">
    <property type="nucleotide sequence ID" value="NZ_VTWH01000001.1"/>
</dbReference>
<dbReference type="OrthoDB" id="9809462at2"/>
<evidence type="ECO:0000313" key="5">
    <source>
        <dbReference type="EMBL" id="KAA0972118.1"/>
    </source>
</evidence>
<dbReference type="InterPro" id="IPR011008">
    <property type="entry name" value="Dimeric_a/b-barrel"/>
</dbReference>
<dbReference type="InterPro" id="IPR019885">
    <property type="entry name" value="Tscrpt_reg_HTH_AsnC-type_CS"/>
</dbReference>
<dbReference type="Pfam" id="PF13404">
    <property type="entry name" value="HTH_AsnC-type"/>
    <property type="match status" value="1"/>
</dbReference>
<dbReference type="EMBL" id="VTWH01000001">
    <property type="protein sequence ID" value="KAA0972118.1"/>
    <property type="molecule type" value="Genomic_DNA"/>
</dbReference>
<keyword evidence="6" id="KW-1185">Reference proteome</keyword>
<dbReference type="PANTHER" id="PTHR30154">
    <property type="entry name" value="LEUCINE-RESPONSIVE REGULATORY PROTEIN"/>
    <property type="match status" value="1"/>
</dbReference>
<dbReference type="SUPFAM" id="SSF54909">
    <property type="entry name" value="Dimeric alpha+beta barrel"/>
    <property type="match status" value="1"/>
</dbReference>
<dbReference type="InterPro" id="IPR036390">
    <property type="entry name" value="WH_DNA-bd_sf"/>
</dbReference>
<evidence type="ECO:0000313" key="6">
    <source>
        <dbReference type="Proteomes" id="UP000324738"/>
    </source>
</evidence>
<dbReference type="PRINTS" id="PR00033">
    <property type="entry name" value="HTHASNC"/>
</dbReference>
<dbReference type="InterPro" id="IPR019888">
    <property type="entry name" value="Tscrpt_reg_AsnC-like"/>
</dbReference>
<dbReference type="InterPro" id="IPR011991">
    <property type="entry name" value="ArsR-like_HTH"/>
</dbReference>
<dbReference type="Gene3D" id="1.10.10.10">
    <property type="entry name" value="Winged helix-like DNA-binding domain superfamily/Winged helix DNA-binding domain"/>
    <property type="match status" value="1"/>
</dbReference>
<accession>A0A5B0E0G2</accession>
<evidence type="ECO:0000256" key="2">
    <source>
        <dbReference type="ARBA" id="ARBA00023125"/>
    </source>
</evidence>
<evidence type="ECO:0000259" key="4">
    <source>
        <dbReference type="PROSITE" id="PS50956"/>
    </source>
</evidence>
<dbReference type="SUPFAM" id="SSF46785">
    <property type="entry name" value="Winged helix' DNA-binding domain"/>
    <property type="match status" value="1"/>
</dbReference>
<gene>
    <name evidence="5" type="ORF">FPY71_03105</name>
</gene>
<dbReference type="CDD" id="cd00090">
    <property type="entry name" value="HTH_ARSR"/>
    <property type="match status" value="1"/>
</dbReference>
<proteinExistence type="predicted"/>
<dbReference type="GO" id="GO:0006355">
    <property type="term" value="P:regulation of DNA-templated transcription"/>
    <property type="evidence" value="ECO:0007669"/>
    <property type="project" value="UniProtKB-ARBA"/>
</dbReference>